<keyword evidence="1" id="KW-1133">Transmembrane helix</keyword>
<dbReference type="InterPro" id="IPR049790">
    <property type="entry name" value="Rv3655c/TadE"/>
</dbReference>
<gene>
    <name evidence="3" type="ordered locus">Desru_3764</name>
</gene>
<sequence>MNPINFLKCRRGSITAELAVVLPLITFLTAGSMIVILALWAKIVVVDAAREGARYEALNLGSAETKVDEVLTDGKLNVANKQSVTVVRDTNYVTVTVKYNQPALFPLLPQLIGGSAWGNHFLLESSQVFKLEKP</sequence>
<dbReference type="EMBL" id="CP002780">
    <property type="protein sequence ID" value="AEG61964.1"/>
    <property type="molecule type" value="Genomic_DNA"/>
</dbReference>
<organism evidence="3 4">
    <name type="scientific">Desulforamulus ruminis (strain ATCC 23193 / DSM 2154 / NCIMB 8452 / DL)</name>
    <name type="common">Desulfotomaculum ruminis</name>
    <dbReference type="NCBI Taxonomy" id="696281"/>
    <lineage>
        <taxon>Bacteria</taxon>
        <taxon>Bacillati</taxon>
        <taxon>Bacillota</taxon>
        <taxon>Clostridia</taxon>
        <taxon>Eubacteriales</taxon>
        <taxon>Peptococcaceae</taxon>
        <taxon>Desulforamulus</taxon>
    </lineage>
</organism>
<dbReference type="AlphaFoldDB" id="F6DQ20"/>
<keyword evidence="4" id="KW-1185">Reference proteome</keyword>
<accession>F6DQ20</accession>
<name>F6DQ20_DESRL</name>
<feature type="transmembrane region" description="Helical" evidence="1">
    <location>
        <begin position="20"/>
        <end position="41"/>
    </location>
</feature>
<keyword evidence="1" id="KW-0472">Membrane</keyword>
<dbReference type="InterPro" id="IPR012495">
    <property type="entry name" value="TadE-like_dom"/>
</dbReference>
<keyword evidence="1" id="KW-0812">Transmembrane</keyword>
<evidence type="ECO:0000313" key="3">
    <source>
        <dbReference type="EMBL" id="AEG61964.1"/>
    </source>
</evidence>
<protein>
    <submittedName>
        <fullName evidence="3">TadE family protein</fullName>
    </submittedName>
</protein>
<evidence type="ECO:0000259" key="2">
    <source>
        <dbReference type="Pfam" id="PF07811"/>
    </source>
</evidence>
<evidence type="ECO:0000256" key="1">
    <source>
        <dbReference type="SAM" id="Phobius"/>
    </source>
</evidence>
<reference evidence="4" key="1">
    <citation type="submission" date="2011-05" db="EMBL/GenBank/DDBJ databases">
        <title>Complete sequence of Desulfotomaculum ruminis DSM 2154.</title>
        <authorList>
            <person name="Lucas S."/>
            <person name="Copeland A."/>
            <person name="Lapidus A."/>
            <person name="Cheng J.-F."/>
            <person name="Goodwin L."/>
            <person name="Pitluck S."/>
            <person name="Lu M."/>
            <person name="Detter J.C."/>
            <person name="Han C."/>
            <person name="Tapia R."/>
            <person name="Land M."/>
            <person name="Hauser L."/>
            <person name="Kyrpides N."/>
            <person name="Ivanova N."/>
            <person name="Mikhailova N."/>
            <person name="Pagani I."/>
            <person name="Stams A.J.M."/>
            <person name="Plugge C.M."/>
            <person name="Muyzer G."/>
            <person name="Kuever J."/>
            <person name="Parshina S.N."/>
            <person name="Ivanova A.E."/>
            <person name="Nazina T.N."/>
            <person name="Brambilla E."/>
            <person name="Spring S."/>
            <person name="Klenk H.-P."/>
            <person name="Woyke T."/>
        </authorList>
    </citation>
    <scope>NUCLEOTIDE SEQUENCE [LARGE SCALE GENOMIC DNA]</scope>
    <source>
        <strain evidence="4">ATCC 23193 / DSM 2154 / NCIB 8452 / DL</strain>
    </source>
</reference>
<dbReference type="HOGENOM" id="CLU_1913650_0_0_9"/>
<dbReference type="KEGG" id="dru:Desru_3764"/>
<dbReference type="Proteomes" id="UP000009234">
    <property type="component" value="Chromosome"/>
</dbReference>
<proteinExistence type="predicted"/>
<reference evidence="3 4" key="2">
    <citation type="journal article" date="2012" name="Stand. Genomic Sci.">
        <title>Complete genome sequence of the sulfate-reducing firmicute Desulfotomaculum ruminis type strain (DL(T)).</title>
        <authorList>
            <person name="Spring S."/>
            <person name="Visser M."/>
            <person name="Lu M."/>
            <person name="Copeland A."/>
            <person name="Lapidus A."/>
            <person name="Lucas S."/>
            <person name="Cheng J.F."/>
            <person name="Han C."/>
            <person name="Tapia R."/>
            <person name="Goodwin L.A."/>
            <person name="Pitluck S."/>
            <person name="Ivanova N."/>
            <person name="Land M."/>
            <person name="Hauser L."/>
            <person name="Larimer F."/>
            <person name="Rohde M."/>
            <person name="Goker M."/>
            <person name="Detter J.C."/>
            <person name="Kyrpides N.C."/>
            <person name="Woyke T."/>
            <person name="Schaap P.J."/>
            <person name="Plugge C.M."/>
            <person name="Muyzer G."/>
            <person name="Kuever J."/>
            <person name="Pereira I.A."/>
            <person name="Parshina S.N."/>
            <person name="Bernier-Latmani R."/>
            <person name="Stams A.J."/>
            <person name="Klenk H.P."/>
        </authorList>
    </citation>
    <scope>NUCLEOTIDE SEQUENCE [LARGE SCALE GENOMIC DNA]</scope>
    <source>
        <strain evidence="4">ATCC 23193 / DSM 2154 / NCIB 8452 / DL</strain>
    </source>
</reference>
<dbReference type="STRING" id="696281.Desru_3764"/>
<feature type="domain" description="TadE-like" evidence="2">
    <location>
        <begin position="12"/>
        <end position="54"/>
    </location>
</feature>
<evidence type="ECO:0000313" key="4">
    <source>
        <dbReference type="Proteomes" id="UP000009234"/>
    </source>
</evidence>
<dbReference type="Pfam" id="PF07811">
    <property type="entry name" value="TadE"/>
    <property type="match status" value="1"/>
</dbReference>
<dbReference type="eggNOG" id="ENOG5033NA2">
    <property type="taxonomic scope" value="Bacteria"/>
</dbReference>
<dbReference type="NCBIfam" id="NF041390">
    <property type="entry name" value="TadE_Rv3655c"/>
    <property type="match status" value="1"/>
</dbReference>